<gene>
    <name evidence="5" type="ORF">OPV22_022873</name>
</gene>
<dbReference type="SUPFAM" id="SSF54197">
    <property type="entry name" value="HIT-like"/>
    <property type="match status" value="1"/>
</dbReference>
<dbReference type="Pfam" id="PF01230">
    <property type="entry name" value="HIT"/>
    <property type="match status" value="1"/>
</dbReference>
<sequence>MAQRRLAVLSSHLLHTDPVLPSATHRRAALVEPLDLASTSSCCAGGGDAGRGEEKGCVFCRIIRDESPAFKLYEDDVCICILDSNPLILGHSLIIPKSHFPSLEATPPPVVAAMCSKIPFLSSCIMKATQSDSFNLLVNNGSAAGQVIFHTHLHIIPRKAGDELWRSESCRRQPIESNQEIAHLVNSIRLLIKDPNLKLVMAARSLQAVDGVELASRRFFFRRRRRQRGACRQSQATMLSLELELLRAIIIELWIDAASPALVTRCSCSRSRSTEAGQVEARDAFKCLHQVALGSSPIAAQHHQHLRFIKSVIQVHQVFLICVHYPPTLR</sequence>
<dbReference type="GO" id="GO:0047627">
    <property type="term" value="F:adenylylsulfatase activity"/>
    <property type="evidence" value="ECO:0007669"/>
    <property type="project" value="TreeGrafter"/>
</dbReference>
<dbReference type="PROSITE" id="PS00892">
    <property type="entry name" value="HIT_1"/>
    <property type="match status" value="1"/>
</dbReference>
<keyword evidence="6" id="KW-1185">Reference proteome</keyword>
<dbReference type="GO" id="GO:0006790">
    <property type="term" value="P:sulfur compound metabolic process"/>
    <property type="evidence" value="ECO:0007669"/>
    <property type="project" value="TreeGrafter"/>
</dbReference>
<comment type="caution">
    <text evidence="5">The sequence shown here is derived from an EMBL/GenBank/DDBJ whole genome shotgun (WGS) entry which is preliminary data.</text>
</comment>
<evidence type="ECO:0000256" key="1">
    <source>
        <dbReference type="PIRSR" id="PIRSR601310-1"/>
    </source>
</evidence>
<protein>
    <recommendedName>
        <fullName evidence="4">HIT domain-containing protein</fullName>
    </recommendedName>
</protein>
<accession>A0AAV8PEK2</accession>
<dbReference type="AlphaFoldDB" id="A0AAV8PEK2"/>
<dbReference type="Gene3D" id="3.30.428.10">
    <property type="entry name" value="HIT-like"/>
    <property type="match status" value="1"/>
</dbReference>
<dbReference type="Proteomes" id="UP001222027">
    <property type="component" value="Unassembled WGS sequence"/>
</dbReference>
<proteinExistence type="predicted"/>
<evidence type="ECO:0000313" key="5">
    <source>
        <dbReference type="EMBL" id="KAJ8479146.1"/>
    </source>
</evidence>
<name>A0AAV8PEK2_ENSVE</name>
<evidence type="ECO:0000313" key="6">
    <source>
        <dbReference type="Proteomes" id="UP001222027"/>
    </source>
</evidence>
<dbReference type="InterPro" id="IPR001310">
    <property type="entry name" value="Histidine_triad_HIT"/>
</dbReference>
<feature type="domain" description="HIT" evidence="4">
    <location>
        <begin position="58"/>
        <end position="165"/>
    </location>
</feature>
<dbReference type="EMBL" id="JAQQAF010000006">
    <property type="protein sequence ID" value="KAJ8479146.1"/>
    <property type="molecule type" value="Genomic_DNA"/>
</dbReference>
<feature type="active site" description="Tele-AMP-histidine intermediate" evidence="1">
    <location>
        <position position="152"/>
    </location>
</feature>
<dbReference type="InterPro" id="IPR019808">
    <property type="entry name" value="Histidine_triad_CS"/>
</dbReference>
<dbReference type="InterPro" id="IPR036265">
    <property type="entry name" value="HIT-like_sf"/>
</dbReference>
<dbReference type="PROSITE" id="PS51084">
    <property type="entry name" value="HIT_2"/>
    <property type="match status" value="1"/>
</dbReference>
<dbReference type="GO" id="GO:0009150">
    <property type="term" value="P:purine ribonucleotide metabolic process"/>
    <property type="evidence" value="ECO:0007669"/>
    <property type="project" value="TreeGrafter"/>
</dbReference>
<dbReference type="PANTHER" id="PTHR47670:SF1">
    <property type="entry name" value="ADENYLYLSULFATASE HINT3"/>
    <property type="match status" value="1"/>
</dbReference>
<feature type="short sequence motif" description="Histidine triad motif" evidence="2 3">
    <location>
        <begin position="150"/>
        <end position="154"/>
    </location>
</feature>
<evidence type="ECO:0000256" key="2">
    <source>
        <dbReference type="PIRSR" id="PIRSR601310-3"/>
    </source>
</evidence>
<evidence type="ECO:0000256" key="3">
    <source>
        <dbReference type="PROSITE-ProRule" id="PRU00464"/>
    </source>
</evidence>
<organism evidence="5 6">
    <name type="scientific">Ensete ventricosum</name>
    <name type="common">Abyssinian banana</name>
    <name type="synonym">Musa ensete</name>
    <dbReference type="NCBI Taxonomy" id="4639"/>
    <lineage>
        <taxon>Eukaryota</taxon>
        <taxon>Viridiplantae</taxon>
        <taxon>Streptophyta</taxon>
        <taxon>Embryophyta</taxon>
        <taxon>Tracheophyta</taxon>
        <taxon>Spermatophyta</taxon>
        <taxon>Magnoliopsida</taxon>
        <taxon>Liliopsida</taxon>
        <taxon>Zingiberales</taxon>
        <taxon>Musaceae</taxon>
        <taxon>Ensete</taxon>
    </lineage>
</organism>
<dbReference type="PRINTS" id="PR00332">
    <property type="entry name" value="HISTRIAD"/>
</dbReference>
<dbReference type="PANTHER" id="PTHR47670">
    <property type="entry name" value="ADENYLYLSULFATASE HINT3"/>
    <property type="match status" value="1"/>
</dbReference>
<dbReference type="InterPro" id="IPR011146">
    <property type="entry name" value="HIT-like"/>
</dbReference>
<evidence type="ECO:0000259" key="4">
    <source>
        <dbReference type="PROSITE" id="PS51084"/>
    </source>
</evidence>
<reference evidence="5 6" key="1">
    <citation type="submission" date="2022-12" db="EMBL/GenBank/DDBJ databases">
        <title>Chromosome-scale assembly of the Ensete ventricosum genome.</title>
        <authorList>
            <person name="Dussert Y."/>
            <person name="Stocks J."/>
            <person name="Wendawek A."/>
            <person name="Woldeyes F."/>
            <person name="Nichols R.A."/>
            <person name="Borrell J.S."/>
        </authorList>
    </citation>
    <scope>NUCLEOTIDE SEQUENCE [LARGE SCALE GENOMIC DNA]</scope>
    <source>
        <strain evidence="6">cv. Maze</strain>
        <tissue evidence="5">Seeds</tissue>
    </source>
</reference>